<evidence type="ECO:0000256" key="1">
    <source>
        <dbReference type="SAM" id="SignalP"/>
    </source>
</evidence>
<evidence type="ECO:0000313" key="2">
    <source>
        <dbReference type="EMBL" id="CAG2197653.1"/>
    </source>
</evidence>
<reference evidence="2" key="1">
    <citation type="submission" date="2021-03" db="EMBL/GenBank/DDBJ databases">
        <authorList>
            <person name="Bekaert M."/>
        </authorList>
    </citation>
    <scope>NUCLEOTIDE SEQUENCE</scope>
</reference>
<keyword evidence="1" id="KW-0732">Signal</keyword>
<dbReference type="SUPFAM" id="SSF57302">
    <property type="entry name" value="Snake toxin-like"/>
    <property type="match status" value="1"/>
</dbReference>
<accession>A0A8S3QXF2</accession>
<comment type="caution">
    <text evidence="2">The sequence shown here is derived from an EMBL/GenBank/DDBJ whole genome shotgun (WGS) entry which is preliminary data.</text>
</comment>
<protein>
    <submittedName>
        <fullName evidence="2">Uncharacterized protein</fullName>
    </submittedName>
</protein>
<dbReference type="OrthoDB" id="6123017at2759"/>
<dbReference type="Gene3D" id="2.10.60.10">
    <property type="entry name" value="CD59"/>
    <property type="match status" value="1"/>
</dbReference>
<sequence>MAAKIIKFLVFVSFINLVHSACQDLNKDACTAILTMVPNMCDDPCITVLCSDTCHNCPLKCYHCDEQLNPEDCKSVVQCQRSDEVCLAIQRLTPDFIPLFSSGCETRDVCMKVFGNINIRRSVGDHPLHPRALTLKGGCCDVDKCNSHDPENEPTEPPGYVRTTIPNGVNPTYQASQILCTGDDLNATACAALKAADPNVCSKHCVAEKLCQGMCQTCVKCLKCDSISSLSECKTTSVCNVDQKCVQVQQLDINFNPQFRLGCMDAKVCTTVFGQKTQSQPIGKRQLRINGGCCDHSYCNNQTIS</sequence>
<dbReference type="AlphaFoldDB" id="A0A8S3QXF2"/>
<organism evidence="2 3">
    <name type="scientific">Mytilus edulis</name>
    <name type="common">Blue mussel</name>
    <dbReference type="NCBI Taxonomy" id="6550"/>
    <lineage>
        <taxon>Eukaryota</taxon>
        <taxon>Metazoa</taxon>
        <taxon>Spiralia</taxon>
        <taxon>Lophotrochozoa</taxon>
        <taxon>Mollusca</taxon>
        <taxon>Bivalvia</taxon>
        <taxon>Autobranchia</taxon>
        <taxon>Pteriomorphia</taxon>
        <taxon>Mytilida</taxon>
        <taxon>Mytiloidea</taxon>
        <taxon>Mytilidae</taxon>
        <taxon>Mytilinae</taxon>
        <taxon>Mytilus</taxon>
    </lineage>
</organism>
<feature type="chain" id="PRO_5035870256" evidence="1">
    <location>
        <begin position="21"/>
        <end position="305"/>
    </location>
</feature>
<evidence type="ECO:0000313" key="3">
    <source>
        <dbReference type="Proteomes" id="UP000683360"/>
    </source>
</evidence>
<name>A0A8S3QXF2_MYTED</name>
<keyword evidence="3" id="KW-1185">Reference proteome</keyword>
<dbReference type="InterPro" id="IPR045860">
    <property type="entry name" value="Snake_toxin-like_sf"/>
</dbReference>
<proteinExistence type="predicted"/>
<feature type="signal peptide" evidence="1">
    <location>
        <begin position="1"/>
        <end position="20"/>
    </location>
</feature>
<dbReference type="Proteomes" id="UP000683360">
    <property type="component" value="Unassembled WGS sequence"/>
</dbReference>
<gene>
    <name evidence="2" type="ORF">MEDL_12460</name>
</gene>
<dbReference type="EMBL" id="CAJPWZ010000652">
    <property type="protein sequence ID" value="CAG2197653.1"/>
    <property type="molecule type" value="Genomic_DNA"/>
</dbReference>